<keyword evidence="2" id="KW-0732">Signal</keyword>
<dbReference type="Gene3D" id="3.30.457.10">
    <property type="entry name" value="Copper amine oxidase-like, N-terminal domain"/>
    <property type="match status" value="1"/>
</dbReference>
<dbReference type="Proteomes" id="UP001210339">
    <property type="component" value="Chromosome"/>
</dbReference>
<feature type="compositionally biased region" description="Low complexity" evidence="1">
    <location>
        <begin position="473"/>
        <end position="489"/>
    </location>
</feature>
<evidence type="ECO:0000256" key="1">
    <source>
        <dbReference type="SAM" id="MobiDB-lite"/>
    </source>
</evidence>
<feature type="region of interest" description="Disordered" evidence="1">
    <location>
        <begin position="473"/>
        <end position="548"/>
    </location>
</feature>
<dbReference type="SUPFAM" id="SSF55383">
    <property type="entry name" value="Copper amine oxidase, domain N"/>
    <property type="match status" value="1"/>
</dbReference>
<evidence type="ECO:0000313" key="4">
    <source>
        <dbReference type="EMBL" id="WBW49958.1"/>
    </source>
</evidence>
<dbReference type="RefSeq" id="WP_271191489.1">
    <property type="nucleotide sequence ID" value="NZ_CP115667.1"/>
</dbReference>
<protein>
    <submittedName>
        <fullName evidence="4">Copper amine oxidase N-terminal domain-containing protein</fullName>
    </submittedName>
</protein>
<sequence length="548" mass="59206">MKKKLTALLVMMMCVFTLVGCSTNMAAYTAKTQDVAKWAGTKVEGTMEAKVSVKDDNGETIDMTIPYTIKGVSEGQDKVDMNVVVDFTGLKALAKSEAATDEELAMIPDKFDMHMFVDGADIYIAKSYFDLFENLGMNGLKDIEEDYILIKTDDSAAGVDADVVNYLNSSEFEADLLAIIDKALKGYETKLDMVVDGNTFTFEATSDQLIDEGLNSLGTVAKNWPTVVPEIEKVLGKIVPAEAMKELNLATAFDGMNIDDVKKNVEEVKASFTGSKVKFVTTFEDDKYTQEGTFTVKFDNEFAMDLTQNYVMTKDETAKVELPTSVKAMTMNELLGLLMPAMDPAEPVFSVMVNEEPVVFADQQPVLKDNRTLVPFRGMLEALGAEVTWDEAAQKVTAVKDGKEVVLTIGSTEAMVDGKAVSLDVAAEISNGRTLVPLRFVAENLGYDVAFDNTTPGFFLITVATGDKAVEPAAEAPVDAAQPEAAPEAPKAEVTDATPEAPKADATVEAPAEAAQPEVKADATPEEEPSFILSDNPLLKSLHSPEAK</sequence>
<name>A0ABY7QUV2_9FIRM</name>
<dbReference type="EMBL" id="CP115667">
    <property type="protein sequence ID" value="WBW49958.1"/>
    <property type="molecule type" value="Genomic_DNA"/>
</dbReference>
<dbReference type="InterPro" id="IPR012854">
    <property type="entry name" value="Cu_amine_oxidase-like_N"/>
</dbReference>
<accession>A0ABY7QUV2</accession>
<gene>
    <name evidence="4" type="ORF">O6R05_08125</name>
</gene>
<dbReference type="PROSITE" id="PS51257">
    <property type="entry name" value="PROKAR_LIPOPROTEIN"/>
    <property type="match status" value="1"/>
</dbReference>
<feature type="signal peptide" evidence="2">
    <location>
        <begin position="1"/>
        <end position="26"/>
    </location>
</feature>
<dbReference type="InterPro" id="IPR036582">
    <property type="entry name" value="Mao_N_sf"/>
</dbReference>
<evidence type="ECO:0000313" key="5">
    <source>
        <dbReference type="Proteomes" id="UP001210339"/>
    </source>
</evidence>
<evidence type="ECO:0000256" key="2">
    <source>
        <dbReference type="SAM" id="SignalP"/>
    </source>
</evidence>
<feature type="chain" id="PRO_5045504989" evidence="2">
    <location>
        <begin position="27"/>
        <end position="548"/>
    </location>
</feature>
<feature type="domain" description="Copper amine oxidase-like N-terminal" evidence="3">
    <location>
        <begin position="353"/>
        <end position="455"/>
    </location>
</feature>
<reference evidence="4 5" key="1">
    <citation type="submission" date="2023-01" db="EMBL/GenBank/DDBJ databases">
        <authorList>
            <person name="Lee S.H."/>
            <person name="Jung H.S."/>
            <person name="Yun J.U."/>
        </authorList>
    </citation>
    <scope>NUCLEOTIDE SEQUENCE [LARGE SCALE GENOMIC DNA]</scope>
    <source>
        <strain evidence="4 5">CBA3646</strain>
    </source>
</reference>
<organism evidence="4 5">
    <name type="scientific">Peptoniphilus equinus</name>
    <dbReference type="NCBI Taxonomy" id="3016343"/>
    <lineage>
        <taxon>Bacteria</taxon>
        <taxon>Bacillati</taxon>
        <taxon>Bacillota</taxon>
        <taxon>Tissierellia</taxon>
        <taxon>Tissierellales</taxon>
        <taxon>Peptoniphilaceae</taxon>
        <taxon>Peptoniphilus</taxon>
    </lineage>
</organism>
<keyword evidence="5" id="KW-1185">Reference proteome</keyword>
<evidence type="ECO:0000259" key="3">
    <source>
        <dbReference type="Pfam" id="PF07833"/>
    </source>
</evidence>
<proteinExistence type="predicted"/>
<feature type="compositionally biased region" description="Low complexity" evidence="1">
    <location>
        <begin position="504"/>
        <end position="518"/>
    </location>
</feature>
<dbReference type="Pfam" id="PF07833">
    <property type="entry name" value="Cu_amine_oxidN1"/>
    <property type="match status" value="1"/>
</dbReference>